<organism evidence="1 2">
    <name type="scientific">Araneus ventricosus</name>
    <name type="common">Orbweaver spider</name>
    <name type="synonym">Epeira ventricosa</name>
    <dbReference type="NCBI Taxonomy" id="182803"/>
    <lineage>
        <taxon>Eukaryota</taxon>
        <taxon>Metazoa</taxon>
        <taxon>Ecdysozoa</taxon>
        <taxon>Arthropoda</taxon>
        <taxon>Chelicerata</taxon>
        <taxon>Arachnida</taxon>
        <taxon>Araneae</taxon>
        <taxon>Araneomorphae</taxon>
        <taxon>Entelegynae</taxon>
        <taxon>Araneoidea</taxon>
        <taxon>Araneidae</taxon>
        <taxon>Araneus</taxon>
    </lineage>
</organism>
<sequence>MVIRSVTYRKCSLEGVSAADPRRPQVDRLSRLFHPFARAHNVKLSLKTVKTFVRRDNPEGDRWSVGIRGLGLPKLIRSVSEFTGLFSRSRRSSLELFL</sequence>
<dbReference type="Proteomes" id="UP000499080">
    <property type="component" value="Unassembled WGS sequence"/>
</dbReference>
<protein>
    <submittedName>
        <fullName evidence="1">Uncharacterized protein</fullName>
    </submittedName>
</protein>
<evidence type="ECO:0000313" key="2">
    <source>
        <dbReference type="Proteomes" id="UP000499080"/>
    </source>
</evidence>
<comment type="caution">
    <text evidence="1">The sequence shown here is derived from an EMBL/GenBank/DDBJ whole genome shotgun (WGS) entry which is preliminary data.</text>
</comment>
<dbReference type="EMBL" id="BGPR01002653">
    <property type="protein sequence ID" value="GBM76945.1"/>
    <property type="molecule type" value="Genomic_DNA"/>
</dbReference>
<name>A0A4Y2IH05_ARAVE</name>
<dbReference type="AlphaFoldDB" id="A0A4Y2IH05"/>
<keyword evidence="2" id="KW-1185">Reference proteome</keyword>
<proteinExistence type="predicted"/>
<reference evidence="1 2" key="1">
    <citation type="journal article" date="2019" name="Sci. Rep.">
        <title>Orb-weaving spider Araneus ventricosus genome elucidates the spidroin gene catalogue.</title>
        <authorList>
            <person name="Kono N."/>
            <person name="Nakamura H."/>
            <person name="Ohtoshi R."/>
            <person name="Moran D.A.P."/>
            <person name="Shinohara A."/>
            <person name="Yoshida Y."/>
            <person name="Fujiwara M."/>
            <person name="Mori M."/>
            <person name="Tomita M."/>
            <person name="Arakawa K."/>
        </authorList>
    </citation>
    <scope>NUCLEOTIDE SEQUENCE [LARGE SCALE GENOMIC DNA]</scope>
</reference>
<accession>A0A4Y2IH05</accession>
<evidence type="ECO:0000313" key="1">
    <source>
        <dbReference type="EMBL" id="GBM76945.1"/>
    </source>
</evidence>
<gene>
    <name evidence="1" type="ORF">AVEN_132440_1</name>
</gene>